<proteinExistence type="predicted"/>
<dbReference type="InterPro" id="IPR045063">
    <property type="entry name" value="Dynamin_N"/>
</dbReference>
<evidence type="ECO:0000256" key="1">
    <source>
        <dbReference type="SAM" id="MobiDB-lite"/>
    </source>
</evidence>
<dbReference type="Proteomes" id="UP000638981">
    <property type="component" value="Unassembled WGS sequence"/>
</dbReference>
<dbReference type="Pfam" id="PF00350">
    <property type="entry name" value="Dynamin_N"/>
    <property type="match status" value="1"/>
</dbReference>
<dbReference type="PANTHER" id="PTHR43681">
    <property type="entry name" value="TRANSMEMBRANE GTPASE FZO"/>
    <property type="match status" value="1"/>
</dbReference>
<dbReference type="SUPFAM" id="SSF52540">
    <property type="entry name" value="P-loop containing nucleoside triphosphate hydrolases"/>
    <property type="match status" value="1"/>
</dbReference>
<dbReference type="InterPro" id="IPR051943">
    <property type="entry name" value="TRAFAC_Dynamin-like_GTPase"/>
</dbReference>
<dbReference type="EMBL" id="BMYJ01000014">
    <property type="protein sequence ID" value="GHC66762.1"/>
    <property type="molecule type" value="Genomic_DNA"/>
</dbReference>
<dbReference type="PANTHER" id="PTHR43681:SF1">
    <property type="entry name" value="SARCALUMENIN"/>
    <property type="match status" value="1"/>
</dbReference>
<feature type="region of interest" description="Disordered" evidence="1">
    <location>
        <begin position="367"/>
        <end position="406"/>
    </location>
</feature>
<sequence length="513" mass="55081">MTTPLETELVTTELNKFLSDSTTGHLAEQPGVGEARAQAEALVKRLAAPVRLMIAGEFSSGKSTLTNLLVGEQLIPTGVLASPLPPVVFRYGTTLTSQACWWDGRDPQVFDGADFSNLMDIDPDYIVLTAPNPFLRNVTIFDTPGTSDPDREGEVLVELSGRAEMVIWCTNAVQAWRESERHTWFQLSPNVLKHGLLAVTHVDLPSVKQGYARIMSRLEKEAGDNFHAILPIDTPTAIDAAPKGVVKDAKSWADSGGQKLFDGIHKVAEDIRQPEVVAARELMVKTIQPLVAKAAVAEQRAATPQVAAAYAAAVEAPVDAALDEAAPKKSLNMLKAAVAAANKTELRPAGGDKPAKINPLAGLAKLKGRPTPELDDDNDPFDAPLPDAATTPTPVDHGPAPAARLRQKAPTHRLISEWQKKIDALIALIAAHDDIEESGFAQAASDTVMEVIDQISSADITKPDTEWLFGQFQEALDTVILMTAEPGEGPLEDSAILLLQLSRDLSRLTQSVN</sequence>
<evidence type="ECO:0000259" key="2">
    <source>
        <dbReference type="Pfam" id="PF00350"/>
    </source>
</evidence>
<dbReference type="RefSeq" id="WP_189413407.1">
    <property type="nucleotide sequence ID" value="NZ_BMYJ01000014.1"/>
</dbReference>
<reference evidence="3" key="2">
    <citation type="submission" date="2020-09" db="EMBL/GenBank/DDBJ databases">
        <authorList>
            <person name="Sun Q."/>
            <person name="Kim S."/>
        </authorList>
    </citation>
    <scope>NUCLEOTIDE SEQUENCE</scope>
    <source>
        <strain evidence="3">KCTC 23310</strain>
    </source>
</reference>
<gene>
    <name evidence="3" type="ORF">GCM10007315_34590</name>
</gene>
<dbReference type="Gene3D" id="3.40.50.300">
    <property type="entry name" value="P-loop containing nucleotide triphosphate hydrolases"/>
    <property type="match status" value="1"/>
</dbReference>
<comment type="caution">
    <text evidence="3">The sequence shown here is derived from an EMBL/GenBank/DDBJ whole genome shotgun (WGS) entry which is preliminary data.</text>
</comment>
<reference evidence="3" key="1">
    <citation type="journal article" date="2014" name="Int. J. Syst. Evol. Microbiol.">
        <title>Complete genome sequence of Corynebacterium casei LMG S-19264T (=DSM 44701T), isolated from a smear-ripened cheese.</title>
        <authorList>
            <consortium name="US DOE Joint Genome Institute (JGI-PGF)"/>
            <person name="Walter F."/>
            <person name="Albersmeier A."/>
            <person name="Kalinowski J."/>
            <person name="Ruckert C."/>
        </authorList>
    </citation>
    <scope>NUCLEOTIDE SEQUENCE</scope>
    <source>
        <strain evidence="3">KCTC 23310</strain>
    </source>
</reference>
<evidence type="ECO:0000313" key="4">
    <source>
        <dbReference type="Proteomes" id="UP000638981"/>
    </source>
</evidence>
<accession>A0A918TXL9</accession>
<keyword evidence="4" id="KW-1185">Reference proteome</keyword>
<dbReference type="AlphaFoldDB" id="A0A918TXL9"/>
<protein>
    <recommendedName>
        <fullName evidence="2">Dynamin N-terminal domain-containing protein</fullName>
    </recommendedName>
</protein>
<evidence type="ECO:0000313" key="3">
    <source>
        <dbReference type="EMBL" id="GHC66762.1"/>
    </source>
</evidence>
<name>A0A918TXL9_9RHOB</name>
<organism evidence="3 4">
    <name type="scientific">Neogemmobacter tilapiae</name>
    <dbReference type="NCBI Taxonomy" id="875041"/>
    <lineage>
        <taxon>Bacteria</taxon>
        <taxon>Pseudomonadati</taxon>
        <taxon>Pseudomonadota</taxon>
        <taxon>Alphaproteobacteria</taxon>
        <taxon>Rhodobacterales</taxon>
        <taxon>Paracoccaceae</taxon>
        <taxon>Neogemmobacter</taxon>
    </lineage>
</organism>
<dbReference type="InterPro" id="IPR027417">
    <property type="entry name" value="P-loop_NTPase"/>
</dbReference>
<feature type="domain" description="Dynamin N-terminal" evidence="2">
    <location>
        <begin position="53"/>
        <end position="182"/>
    </location>
</feature>
<feature type="compositionally biased region" description="Low complexity" evidence="1">
    <location>
        <begin position="381"/>
        <end position="394"/>
    </location>
</feature>